<evidence type="ECO:0000256" key="2">
    <source>
        <dbReference type="ARBA" id="ARBA00022801"/>
    </source>
</evidence>
<feature type="binding site" evidence="5">
    <location>
        <position position="243"/>
    </location>
    <ligand>
        <name>Mn(2+)</name>
        <dbReference type="ChEBI" id="CHEBI:29035"/>
        <label>2</label>
    </ligand>
</feature>
<evidence type="ECO:0000256" key="1">
    <source>
        <dbReference type="ARBA" id="ARBA00022723"/>
    </source>
</evidence>
<feature type="binding site" evidence="5">
    <location>
        <position position="150"/>
    </location>
    <ligand>
        <name>Mn(2+)</name>
        <dbReference type="ChEBI" id="CHEBI:29035"/>
        <label>1</label>
    </ligand>
</feature>
<evidence type="ECO:0000313" key="9">
    <source>
        <dbReference type="Proteomes" id="UP000253782"/>
    </source>
</evidence>
<comment type="pathway">
    <text evidence="5">Amino-acid degradation; L-histidine degradation into L-glutamate; L-glutamate from N-formimidoyl-L-glutamate (hydrolase route): step 1/1.</text>
</comment>
<dbReference type="GO" id="GO:0033389">
    <property type="term" value="P:putrescine biosynthetic process from arginine, via agmatine"/>
    <property type="evidence" value="ECO:0007669"/>
    <property type="project" value="TreeGrafter"/>
</dbReference>
<dbReference type="Proteomes" id="UP000253782">
    <property type="component" value="Unassembled WGS sequence"/>
</dbReference>
<dbReference type="CDD" id="cd09988">
    <property type="entry name" value="Formimidoylglutamase"/>
    <property type="match status" value="1"/>
</dbReference>
<dbReference type="PANTHER" id="PTHR11358:SF35">
    <property type="entry name" value="FORMIMIDOYLGLUTAMASE"/>
    <property type="match status" value="1"/>
</dbReference>
<keyword evidence="3 5" id="KW-0369">Histidine metabolism</keyword>
<dbReference type="SUPFAM" id="SSF52768">
    <property type="entry name" value="Arginase/deacetylase"/>
    <property type="match status" value="1"/>
</dbReference>
<dbReference type="UniPathway" id="UPA00379">
    <property type="reaction ID" value="UER00552"/>
</dbReference>
<dbReference type="GO" id="GO:0019557">
    <property type="term" value="P:L-histidine catabolic process to glutamate and formate"/>
    <property type="evidence" value="ECO:0007669"/>
    <property type="project" value="UniProtKB-UniPathway"/>
</dbReference>
<keyword evidence="2 5" id="KW-0378">Hydrolase</keyword>
<feature type="binding site" evidence="5">
    <location>
        <position position="117"/>
    </location>
    <ligand>
        <name>Mn(2+)</name>
        <dbReference type="ChEBI" id="CHEBI:29035"/>
        <label>1</label>
    </ligand>
</feature>
<dbReference type="HAMAP" id="MF_00737">
    <property type="entry name" value="Formimidoylglutam"/>
    <property type="match status" value="1"/>
</dbReference>
<feature type="binding site" evidence="5">
    <location>
        <position position="241"/>
    </location>
    <ligand>
        <name>Mn(2+)</name>
        <dbReference type="ChEBI" id="CHEBI:29035"/>
        <label>1</label>
    </ligand>
</feature>
<organism evidence="8 9">
    <name type="scientific">Dyella tabacisoli</name>
    <dbReference type="NCBI Taxonomy" id="2282381"/>
    <lineage>
        <taxon>Bacteria</taxon>
        <taxon>Pseudomonadati</taxon>
        <taxon>Pseudomonadota</taxon>
        <taxon>Gammaproteobacteria</taxon>
        <taxon>Lysobacterales</taxon>
        <taxon>Rhodanobacteraceae</taxon>
        <taxon>Dyella</taxon>
    </lineage>
</organism>
<feature type="binding site" evidence="5">
    <location>
        <position position="152"/>
    </location>
    <ligand>
        <name>Mn(2+)</name>
        <dbReference type="ChEBI" id="CHEBI:29035"/>
        <label>2</label>
    </ligand>
</feature>
<dbReference type="PANTHER" id="PTHR11358">
    <property type="entry name" value="ARGINASE/AGMATINASE"/>
    <property type="match status" value="1"/>
</dbReference>
<dbReference type="GO" id="GO:0019556">
    <property type="term" value="P:L-histidine catabolic process to glutamate and formamide"/>
    <property type="evidence" value="ECO:0007669"/>
    <property type="project" value="UniProtKB-UniRule"/>
</dbReference>
<keyword evidence="1 5" id="KW-0479">Metal-binding</keyword>
<comment type="catalytic activity">
    <reaction evidence="5">
        <text>N-formimidoyl-L-glutamate + H2O = formamide + L-glutamate</text>
        <dbReference type="Rhea" id="RHEA:22492"/>
        <dbReference type="ChEBI" id="CHEBI:15377"/>
        <dbReference type="ChEBI" id="CHEBI:16397"/>
        <dbReference type="ChEBI" id="CHEBI:29985"/>
        <dbReference type="ChEBI" id="CHEBI:58928"/>
        <dbReference type="EC" id="3.5.3.8"/>
    </reaction>
</comment>
<evidence type="ECO:0000313" key="8">
    <source>
        <dbReference type="EMBL" id="RDD83385.1"/>
    </source>
</evidence>
<evidence type="ECO:0000256" key="3">
    <source>
        <dbReference type="ARBA" id="ARBA00022808"/>
    </source>
</evidence>
<evidence type="ECO:0000256" key="6">
    <source>
        <dbReference type="NCBIfam" id="TIGR01227"/>
    </source>
</evidence>
<evidence type="ECO:0000256" key="7">
    <source>
        <dbReference type="PROSITE-ProRule" id="PRU00742"/>
    </source>
</evidence>
<protein>
    <recommendedName>
        <fullName evidence="5 6">Formimidoylglutamase</fullName>
        <ecNumber evidence="5 6">3.5.3.8</ecNumber>
    </recommendedName>
    <alternativeName>
        <fullName evidence="5">Formiminoglutamase</fullName>
    </alternativeName>
    <alternativeName>
        <fullName evidence="5">Formiminoglutamate hydrolase</fullName>
    </alternativeName>
</protein>
<evidence type="ECO:0000256" key="4">
    <source>
        <dbReference type="ARBA" id="ARBA00023211"/>
    </source>
</evidence>
<dbReference type="InterPro" id="IPR023696">
    <property type="entry name" value="Ureohydrolase_dom_sf"/>
</dbReference>
<dbReference type="RefSeq" id="WP_114843777.1">
    <property type="nucleotide sequence ID" value="NZ_JBHSPE010000001.1"/>
</dbReference>
<comment type="similarity">
    <text evidence="5 7">Belongs to the arginase family.</text>
</comment>
<dbReference type="EMBL" id="QQAH01000001">
    <property type="protein sequence ID" value="RDD83385.1"/>
    <property type="molecule type" value="Genomic_DNA"/>
</dbReference>
<comment type="cofactor">
    <cofactor evidence="5">
        <name>Mn(2+)</name>
        <dbReference type="ChEBI" id="CHEBI:29035"/>
    </cofactor>
    <text evidence="5">Binds 2 manganese ions per subunit.</text>
</comment>
<dbReference type="EC" id="3.5.3.8" evidence="5 6"/>
<name>A0A369UTK9_9GAMM</name>
<dbReference type="GO" id="GO:0008783">
    <property type="term" value="F:agmatinase activity"/>
    <property type="evidence" value="ECO:0007669"/>
    <property type="project" value="TreeGrafter"/>
</dbReference>
<dbReference type="GO" id="GO:0030145">
    <property type="term" value="F:manganese ion binding"/>
    <property type="evidence" value="ECO:0007669"/>
    <property type="project" value="UniProtKB-UniRule"/>
</dbReference>
<dbReference type="Pfam" id="PF00491">
    <property type="entry name" value="Arginase"/>
    <property type="match status" value="1"/>
</dbReference>
<dbReference type="InterPro" id="IPR005923">
    <property type="entry name" value="HutG"/>
</dbReference>
<dbReference type="PRINTS" id="PR00116">
    <property type="entry name" value="ARGINASE"/>
</dbReference>
<sequence length="318" mass="33919">MEGWSGRVDPSVSGDARRWHQVVRAVETSAPPGVVMLGFACDEGIRRNGGRVGAAAGPVALRSMLSNLPVLNESPLYDAGDVACGDGDLEGAQWRFAERIAQALDAGHVPVGLGGGHEIAFATYQGLARHLLVNGKQRYSKPRVAIINLDAHFDLRKQEQGSSGTPFLQAIEHAAQHGLALEYFCLGVSASANTRQLFSTADEHAVYYRHDDELTLLSLSQQIEALQSRLKSVDVIHLSICLDVLPAAMAPGVSAPSARGMPMEVIEPLLAAIAATGKIAVMDVAELSPPFDRDNSTARVAARLIHRVTHAIERAKSA</sequence>
<dbReference type="Gene3D" id="3.40.800.10">
    <property type="entry name" value="Ureohydrolase domain"/>
    <property type="match status" value="1"/>
</dbReference>
<dbReference type="AlphaFoldDB" id="A0A369UTK9"/>
<evidence type="ECO:0000256" key="5">
    <source>
        <dbReference type="HAMAP-Rule" id="MF_00737"/>
    </source>
</evidence>
<dbReference type="OrthoDB" id="9789727at2"/>
<accession>A0A369UTK9</accession>
<keyword evidence="9" id="KW-1185">Reference proteome</keyword>
<comment type="caution">
    <text evidence="8">The sequence shown here is derived from an EMBL/GenBank/DDBJ whole genome shotgun (WGS) entry which is preliminary data.</text>
</comment>
<feature type="binding site" evidence="5">
    <location>
        <position position="154"/>
    </location>
    <ligand>
        <name>Mn(2+)</name>
        <dbReference type="ChEBI" id="CHEBI:29035"/>
        <label>1</label>
    </ligand>
</feature>
<feature type="binding site" evidence="5">
    <location>
        <position position="150"/>
    </location>
    <ligand>
        <name>Mn(2+)</name>
        <dbReference type="ChEBI" id="CHEBI:29035"/>
        <label>2</label>
    </ligand>
</feature>
<reference evidence="8 9" key="1">
    <citation type="submission" date="2018-07" db="EMBL/GenBank/DDBJ databases">
        <title>Dyella tabacisoli L4-6T, whole genome shotgun sequence.</title>
        <authorList>
            <person name="Zhou X.-K."/>
            <person name="Li W.-J."/>
            <person name="Duan Y.-Q."/>
        </authorList>
    </citation>
    <scope>NUCLEOTIDE SEQUENCE [LARGE SCALE GENOMIC DNA]</scope>
    <source>
        <strain evidence="8 9">L4-6</strain>
    </source>
</reference>
<dbReference type="GO" id="GO:0050415">
    <property type="term" value="F:formimidoylglutamase activity"/>
    <property type="evidence" value="ECO:0007669"/>
    <property type="project" value="UniProtKB-UniRule"/>
</dbReference>
<keyword evidence="4 5" id="KW-0464">Manganese</keyword>
<dbReference type="PROSITE" id="PS51409">
    <property type="entry name" value="ARGINASE_2"/>
    <property type="match status" value="1"/>
</dbReference>
<dbReference type="InterPro" id="IPR006035">
    <property type="entry name" value="Ureohydrolase"/>
</dbReference>
<comment type="function">
    <text evidence="5">Catalyzes the conversion of N-formimidoyl-L-glutamate to L-glutamate and formamide.</text>
</comment>
<gene>
    <name evidence="5" type="primary">hutG</name>
    <name evidence="8" type="ORF">DVJ77_02035</name>
</gene>
<proteinExistence type="inferred from homology"/>
<feature type="binding site" evidence="5">
    <location>
        <position position="241"/>
    </location>
    <ligand>
        <name>Mn(2+)</name>
        <dbReference type="ChEBI" id="CHEBI:29035"/>
        <label>2</label>
    </ligand>
</feature>
<dbReference type="NCBIfam" id="TIGR01227">
    <property type="entry name" value="hutG"/>
    <property type="match status" value="1"/>
</dbReference>